<comment type="caution">
    <text evidence="2">The sequence shown here is derived from an EMBL/GenBank/DDBJ whole genome shotgun (WGS) entry which is preliminary data.</text>
</comment>
<dbReference type="AlphaFoldDB" id="A0A4V2XKV2"/>
<protein>
    <submittedName>
        <fullName evidence="2">Twin-arginine translocation signal domain-containing protein</fullName>
    </submittedName>
</protein>
<proteinExistence type="predicted"/>
<dbReference type="InterPro" id="IPR019546">
    <property type="entry name" value="TAT_signal_bac_arc"/>
</dbReference>
<dbReference type="EMBL" id="SMJZ01000035">
    <property type="protein sequence ID" value="TDC07856.1"/>
    <property type="molecule type" value="Genomic_DNA"/>
</dbReference>
<evidence type="ECO:0000313" key="3">
    <source>
        <dbReference type="Proteomes" id="UP000295157"/>
    </source>
</evidence>
<gene>
    <name evidence="2" type="ORF">E1267_12260</name>
</gene>
<feature type="region of interest" description="Disordered" evidence="1">
    <location>
        <begin position="25"/>
        <end position="44"/>
    </location>
</feature>
<name>A0A4V2XKV2_9ACTN</name>
<dbReference type="Proteomes" id="UP000295157">
    <property type="component" value="Unassembled WGS sequence"/>
</dbReference>
<organism evidence="2 3">
    <name type="scientific">Nonomuraea longispora</name>
    <dbReference type="NCBI Taxonomy" id="1848320"/>
    <lineage>
        <taxon>Bacteria</taxon>
        <taxon>Bacillati</taxon>
        <taxon>Actinomycetota</taxon>
        <taxon>Actinomycetes</taxon>
        <taxon>Streptosporangiales</taxon>
        <taxon>Streptosporangiaceae</taxon>
        <taxon>Nonomuraea</taxon>
    </lineage>
</organism>
<accession>A0A4V2XKV2</accession>
<keyword evidence="3" id="KW-1185">Reference proteome</keyword>
<dbReference type="RefSeq" id="WP_132332551.1">
    <property type="nucleotide sequence ID" value="NZ_SMJZ01000035.1"/>
</dbReference>
<sequence length="44" mass="4518">MSKWPDSRLSRRRVLQAAGLSALLAGCGTNPPHAAPGRSSSGIS</sequence>
<evidence type="ECO:0000256" key="1">
    <source>
        <dbReference type="SAM" id="MobiDB-lite"/>
    </source>
</evidence>
<dbReference type="InterPro" id="IPR006311">
    <property type="entry name" value="TAT_signal"/>
</dbReference>
<reference evidence="2 3" key="1">
    <citation type="submission" date="2019-02" db="EMBL/GenBank/DDBJ databases">
        <title>Draft genome sequences of novel Actinobacteria.</title>
        <authorList>
            <person name="Sahin N."/>
            <person name="Ay H."/>
            <person name="Saygin H."/>
        </authorList>
    </citation>
    <scope>NUCLEOTIDE SEQUENCE [LARGE SCALE GENOMIC DNA]</scope>
    <source>
        <strain evidence="2 3">KC201</strain>
    </source>
</reference>
<evidence type="ECO:0000313" key="2">
    <source>
        <dbReference type="EMBL" id="TDC07856.1"/>
    </source>
</evidence>
<dbReference type="PROSITE" id="PS51257">
    <property type="entry name" value="PROKAR_LIPOPROTEIN"/>
    <property type="match status" value="1"/>
</dbReference>
<dbReference type="PROSITE" id="PS51318">
    <property type="entry name" value="TAT"/>
    <property type="match status" value="1"/>
</dbReference>
<dbReference type="NCBIfam" id="TIGR01409">
    <property type="entry name" value="TAT_signal_seq"/>
    <property type="match status" value="1"/>
</dbReference>